<dbReference type="SUPFAM" id="SSF88713">
    <property type="entry name" value="Glycoside hydrolase/deacetylase"/>
    <property type="match status" value="1"/>
</dbReference>
<sequence length="380" mass="44782">MKSEYLNRVKRYLVNIPGWRTNRKIVVFESDDWGSIRMPSKDVYRKCLDAGYRVDQAPYERYDSLASEDDLELLFDLLASFKDYKGNHPVITANALVANPDFHKIRESNFEEYHYELITDTFKRYPNHSKCFELWKAGLEAGVFYPQSHGREHLNVSMFMKALQEGDEDVHFGFDHEMPGSIPKSRFNEGNRFVESLRYFDEEDKLHKLKIVEEGLALFEKLFGYKSESFIPPNYIWSPDYDQSISKKGVNFYQGNRIMIEPDLNKSVRLRRHYLGEQNSFRQTYLVRNGLFEPSIQHYNVDDWISKCLNDIKTAFRMKKPAIICTHRLNYVGFIDNKNRDDTLRLLSSLIDIIIKNWPSVEFFNSEQLGHLVNENSNSI</sequence>
<dbReference type="AlphaFoldDB" id="A0A316TV85"/>
<reference evidence="1 2" key="1">
    <citation type="submission" date="2018-05" db="EMBL/GenBank/DDBJ databases">
        <title>Rhodohalobacter halophilus gen. nov., sp. nov., a moderately halophilic member of the family Balneolaceae.</title>
        <authorList>
            <person name="Liu Z.-W."/>
        </authorList>
    </citation>
    <scope>NUCLEOTIDE SEQUENCE [LARGE SCALE GENOMIC DNA]</scope>
    <source>
        <strain evidence="1 2">8A47</strain>
    </source>
</reference>
<dbReference type="Proteomes" id="UP000245533">
    <property type="component" value="Unassembled WGS sequence"/>
</dbReference>
<name>A0A316TV85_9BACT</name>
<dbReference type="GO" id="GO:0005975">
    <property type="term" value="P:carbohydrate metabolic process"/>
    <property type="evidence" value="ECO:0007669"/>
    <property type="project" value="InterPro"/>
</dbReference>
<organism evidence="1 2">
    <name type="scientific">Rhodohalobacter mucosus</name>
    <dbReference type="NCBI Taxonomy" id="2079485"/>
    <lineage>
        <taxon>Bacteria</taxon>
        <taxon>Pseudomonadati</taxon>
        <taxon>Balneolota</taxon>
        <taxon>Balneolia</taxon>
        <taxon>Balneolales</taxon>
        <taxon>Balneolaceae</taxon>
        <taxon>Rhodohalobacter</taxon>
    </lineage>
</organism>
<comment type="caution">
    <text evidence="1">The sequence shown here is derived from an EMBL/GenBank/DDBJ whole genome shotgun (WGS) entry which is preliminary data.</text>
</comment>
<dbReference type="InterPro" id="IPR011330">
    <property type="entry name" value="Glyco_hydro/deAcase_b/a-brl"/>
</dbReference>
<gene>
    <name evidence="1" type="ORF">DDZ15_01995</name>
</gene>
<keyword evidence="2" id="KW-1185">Reference proteome</keyword>
<dbReference type="RefSeq" id="WP_109644314.1">
    <property type="nucleotide sequence ID" value="NZ_QGGB01000002.1"/>
</dbReference>
<dbReference type="EMBL" id="QGGB01000002">
    <property type="protein sequence ID" value="PWN07808.1"/>
    <property type="molecule type" value="Genomic_DNA"/>
</dbReference>
<proteinExistence type="predicted"/>
<evidence type="ECO:0000313" key="2">
    <source>
        <dbReference type="Proteomes" id="UP000245533"/>
    </source>
</evidence>
<dbReference type="OrthoDB" id="2081174at2"/>
<accession>A0A316TV85</accession>
<evidence type="ECO:0000313" key="1">
    <source>
        <dbReference type="EMBL" id="PWN07808.1"/>
    </source>
</evidence>
<protein>
    <recommendedName>
        <fullName evidence="3">Polysaccharide deacetylase</fullName>
    </recommendedName>
</protein>
<evidence type="ECO:0008006" key="3">
    <source>
        <dbReference type="Google" id="ProtNLM"/>
    </source>
</evidence>